<keyword evidence="1 5" id="KW-0820">tRNA-binding</keyword>
<dbReference type="OrthoDB" id="9766163at2"/>
<dbReference type="Pfam" id="PF05670">
    <property type="entry name" value="NFACT-R_1"/>
    <property type="match status" value="1"/>
</dbReference>
<evidence type="ECO:0000256" key="3">
    <source>
        <dbReference type="ARBA" id="ARBA00022884"/>
    </source>
</evidence>
<evidence type="ECO:0000256" key="5">
    <source>
        <dbReference type="HAMAP-Rule" id="MF_00844"/>
    </source>
</evidence>
<comment type="function">
    <text evidence="5">Key component of the ribosome quality control system (RQC), a ribosome-associated complex that mediates the extraction of incompletely synthesized nascent chains from stalled ribosomes and their subsequent degradation. RqcH recruits Ala-charged tRNA, and with RqcP directs the elongation of stalled nascent chains on 50S ribosomal subunits, leading to non-templated C-terminal alanine extensions (Ala tail). The Ala tail promotes nascent chain degradation. May add between 1 and at least 8 Ala residues. Binds to stalled 50S ribosomal subunits.</text>
</comment>
<keyword evidence="4 5" id="KW-0648">Protein biosynthesis</keyword>
<dbReference type="HAMAP" id="MF_00844_B">
    <property type="entry name" value="RqcH_B"/>
    <property type="match status" value="1"/>
</dbReference>
<dbReference type="GO" id="GO:0072344">
    <property type="term" value="P:rescue of stalled ribosome"/>
    <property type="evidence" value="ECO:0007669"/>
    <property type="project" value="UniProtKB-UniRule"/>
</dbReference>
<evidence type="ECO:0000256" key="2">
    <source>
        <dbReference type="ARBA" id="ARBA00022730"/>
    </source>
</evidence>
<dbReference type="PANTHER" id="PTHR15239">
    <property type="entry name" value="NUCLEAR EXPORT MEDIATOR FACTOR NEMF"/>
    <property type="match status" value="1"/>
</dbReference>
<reference evidence="7 8" key="1">
    <citation type="submission" date="2016-11" db="EMBL/GenBank/DDBJ databases">
        <title>Complete genome sequence of thermophilic cyanobacteria strain Synechococcus sp. PCC6715.</title>
        <authorList>
            <person name="Tang J."/>
            <person name="Daroch M."/>
            <person name="Liang Y."/>
            <person name="Jiang D."/>
            <person name="Shah M."/>
        </authorList>
    </citation>
    <scope>NUCLEOTIDE SEQUENCE [LARGE SCALE GENOMIC DNA]</scope>
    <source>
        <strain evidence="7 8">PCC 6715</strain>
    </source>
</reference>
<sequence length="579" mass="66180">MQPVDLTTLRAICTSLQGTLPARLETVYQRDRHTLALALRTLKQQYWLTLSWHPQAARICFEPPPPRQPDTFTFSQQLHHQLSRLALVKIDLLHDWERVVDLQFAQRPQDPIQWHLYVEIMGKYSNVILVNTAGEIITAAHQVSAHQSRLRPILTGAPYVPPPPLTAAIPTVEDSFEHWQSQVSLIPGAVRQQLLKAYRGLSPALVQHLLEDAGIHHTLHTHELTAQQWHHLFEHWQHWLECLQQQRFVPQVTPRGYRVTPALNQTVAHAVPLHELLATYYGQALAQQETQQLQQQLRQTVQQHRQKVLAKVQEFQRRLAEATEGDRHRYVADLLMAYGYLWQPGMQSLTVTDFETNTPITIPLSPEKTAIQTAQDLYKQHQKLKRAQQHLTPLLAAAQAELAYLDQVQTTLDAAHTLDLLDEIRDELIQQGYLKCPTYYRPPQTPSPYLRYTTPSGYTVFVGRNNRQNDDLTLRVASPYDWWFHSQEIPGSHVILRLEAGDLPSEKDIQAAADIAAYHSQARESAQVPVVYTLRKHVQKPKGASPGMVIYDQATVVWGVPHHLSSSTVVKDRDRDILG</sequence>
<comment type="similarity">
    <text evidence="5">Belongs to the NEMF family.</text>
</comment>
<reference evidence="8" key="2">
    <citation type="journal article" date="2022" name="Front. Microbiol.">
        <title>Comparative Genomic Analysis Revealed Distinct Molecular Components and Organization of CO2-Concentrating Mechanism in Thermophilic Cyanobacteria.</title>
        <authorList>
            <person name="Tang J."/>
            <person name="Zhou H."/>
            <person name="Yao D."/>
            <person name="Riaz S."/>
            <person name="You D."/>
            <person name="Klepacz-Smolka A."/>
            <person name="Daroch M."/>
        </authorList>
    </citation>
    <scope>NUCLEOTIDE SEQUENCE [LARGE SCALE GENOMIC DNA]</scope>
    <source>
        <strain evidence="8">PCC 6715</strain>
    </source>
</reference>
<feature type="domain" description="NFACT RNA-binding" evidence="6">
    <location>
        <begin position="451"/>
        <end position="543"/>
    </location>
</feature>
<protein>
    <recommendedName>
        <fullName evidence="5">Rqc2 homolog RqcH</fullName>
        <shortName evidence="5">RqcH</shortName>
    </recommendedName>
</protein>
<proteinExistence type="inferred from homology"/>
<keyword evidence="3 5" id="KW-0694">RNA-binding</keyword>
<dbReference type="GO" id="GO:1990112">
    <property type="term" value="C:RQC complex"/>
    <property type="evidence" value="ECO:0007669"/>
    <property type="project" value="TreeGrafter"/>
</dbReference>
<organism evidence="7 8">
    <name type="scientific">Parathermosynechococcus lividus PCC 6715</name>
    <dbReference type="NCBI Taxonomy" id="1917166"/>
    <lineage>
        <taxon>Bacteria</taxon>
        <taxon>Bacillati</taxon>
        <taxon>Cyanobacteriota</taxon>
        <taxon>Cyanophyceae</taxon>
        <taxon>Acaryochloridales</taxon>
        <taxon>Thermosynechococcaceae</taxon>
        <taxon>Parathermosynechococcus</taxon>
    </lineage>
</organism>
<dbReference type="GO" id="GO:0000049">
    <property type="term" value="F:tRNA binding"/>
    <property type="evidence" value="ECO:0007669"/>
    <property type="project" value="UniProtKB-UniRule"/>
</dbReference>
<dbReference type="GO" id="GO:0019843">
    <property type="term" value="F:rRNA binding"/>
    <property type="evidence" value="ECO:0007669"/>
    <property type="project" value="UniProtKB-UniRule"/>
</dbReference>
<dbReference type="InterPro" id="IPR008532">
    <property type="entry name" value="NFACT_RNA-bd"/>
</dbReference>
<dbReference type="RefSeq" id="WP_099797909.1">
    <property type="nucleotide sequence ID" value="NZ_CP018092.1"/>
</dbReference>
<dbReference type="Proteomes" id="UP000231057">
    <property type="component" value="Chromosome"/>
</dbReference>
<dbReference type="GO" id="GO:0043023">
    <property type="term" value="F:ribosomal large subunit binding"/>
    <property type="evidence" value="ECO:0007669"/>
    <property type="project" value="UniProtKB-UniRule"/>
</dbReference>
<keyword evidence="8" id="KW-1185">Reference proteome</keyword>
<dbReference type="EMBL" id="CP018092">
    <property type="protein sequence ID" value="ATS17658.1"/>
    <property type="molecule type" value="Genomic_DNA"/>
</dbReference>
<accession>A0A2D2PZH6</accession>
<dbReference type="AlphaFoldDB" id="A0A2D2PZH6"/>
<dbReference type="KEGG" id="slw:BRW62_01625"/>
<dbReference type="PANTHER" id="PTHR15239:SF6">
    <property type="entry name" value="RIBOSOME QUALITY CONTROL COMPLEX SUBUNIT NEMF"/>
    <property type="match status" value="1"/>
</dbReference>
<comment type="subunit">
    <text evidence="5">Associates with stalled 50S ribosomal subunits. Binds to RqcP.</text>
</comment>
<name>A0A2D2PZH6_PARLV</name>
<gene>
    <name evidence="5" type="primary">rqcH</name>
    <name evidence="7" type="ORF">BRW62_01625</name>
</gene>
<keyword evidence="2 5" id="KW-0699">rRNA-binding</keyword>
<evidence type="ECO:0000256" key="4">
    <source>
        <dbReference type="ARBA" id="ARBA00022917"/>
    </source>
</evidence>
<dbReference type="Gene3D" id="2.30.310.10">
    <property type="entry name" value="ibrinogen binding protein from staphylococcus aureus domain"/>
    <property type="match status" value="1"/>
</dbReference>
<evidence type="ECO:0000256" key="1">
    <source>
        <dbReference type="ARBA" id="ARBA00022555"/>
    </source>
</evidence>
<dbReference type="InterPro" id="IPR051608">
    <property type="entry name" value="RQC_Subunit_NEMF"/>
</dbReference>
<dbReference type="Pfam" id="PF05833">
    <property type="entry name" value="NFACT_N"/>
    <property type="match status" value="1"/>
</dbReference>
<evidence type="ECO:0000313" key="7">
    <source>
        <dbReference type="EMBL" id="ATS17658.1"/>
    </source>
</evidence>
<evidence type="ECO:0000313" key="8">
    <source>
        <dbReference type="Proteomes" id="UP000231057"/>
    </source>
</evidence>
<evidence type="ECO:0000259" key="6">
    <source>
        <dbReference type="Pfam" id="PF05670"/>
    </source>
</evidence>
<dbReference type="InterPro" id="IPR043682">
    <property type="entry name" value="RqcH_bacterial"/>
</dbReference>